<dbReference type="PANTHER" id="PTHR45877">
    <property type="entry name" value="E3 UBIQUITIN-PROTEIN LIGASE SIAH2"/>
    <property type="match status" value="1"/>
</dbReference>
<gene>
    <name evidence="12" type="ORF">RN001_014160</name>
</gene>
<dbReference type="Pfam" id="PF21361">
    <property type="entry name" value="Sina_ZnF"/>
    <property type="match status" value="2"/>
</dbReference>
<evidence type="ECO:0000256" key="8">
    <source>
        <dbReference type="ARBA" id="ARBA00022786"/>
    </source>
</evidence>
<dbReference type="AlphaFoldDB" id="A0AAN7SP02"/>
<keyword evidence="8" id="KW-0833">Ubl conjugation pathway</keyword>
<evidence type="ECO:0000256" key="10">
    <source>
        <dbReference type="PROSITE-ProRule" id="PRU00455"/>
    </source>
</evidence>
<evidence type="ECO:0000256" key="4">
    <source>
        <dbReference type="ARBA" id="ARBA00012483"/>
    </source>
</evidence>
<comment type="pathway">
    <text evidence="2">Protein modification; protein ubiquitination.</text>
</comment>
<dbReference type="InterPro" id="IPR004162">
    <property type="entry name" value="SINA-like_animal"/>
</dbReference>
<keyword evidence="5" id="KW-0808">Transferase</keyword>
<evidence type="ECO:0000256" key="7">
    <source>
        <dbReference type="ARBA" id="ARBA00022771"/>
    </source>
</evidence>
<dbReference type="SUPFAM" id="SSF49599">
    <property type="entry name" value="TRAF domain-like"/>
    <property type="match status" value="2"/>
</dbReference>
<feature type="domain" description="SIAH-type" evidence="11">
    <location>
        <begin position="60"/>
        <end position="121"/>
    </location>
</feature>
<dbReference type="EC" id="2.3.2.27" evidence="4"/>
<evidence type="ECO:0000256" key="3">
    <source>
        <dbReference type="ARBA" id="ARBA00009119"/>
    </source>
</evidence>
<dbReference type="Proteomes" id="UP001353858">
    <property type="component" value="Unassembled WGS sequence"/>
</dbReference>
<comment type="caution">
    <text evidence="12">The sequence shown here is derived from an EMBL/GenBank/DDBJ whole genome shotgun (WGS) entry which is preliminary data.</text>
</comment>
<proteinExistence type="inferred from homology"/>
<dbReference type="GO" id="GO:0031624">
    <property type="term" value="F:ubiquitin conjugating enzyme binding"/>
    <property type="evidence" value="ECO:0007669"/>
    <property type="project" value="TreeGrafter"/>
</dbReference>
<comment type="similarity">
    <text evidence="3">Belongs to the SINA (Seven in absentia) family.</text>
</comment>
<keyword evidence="9" id="KW-0862">Zinc</keyword>
<dbReference type="InterPro" id="IPR013010">
    <property type="entry name" value="Znf_SIAH"/>
</dbReference>
<dbReference type="PROSITE" id="PS51081">
    <property type="entry name" value="ZF_SIAH"/>
    <property type="match status" value="1"/>
</dbReference>
<evidence type="ECO:0000256" key="1">
    <source>
        <dbReference type="ARBA" id="ARBA00000900"/>
    </source>
</evidence>
<evidence type="ECO:0000259" key="11">
    <source>
        <dbReference type="PROSITE" id="PS51081"/>
    </source>
</evidence>
<comment type="catalytic activity">
    <reaction evidence="1">
        <text>S-ubiquitinyl-[E2 ubiquitin-conjugating enzyme]-L-cysteine + [acceptor protein]-L-lysine = [E2 ubiquitin-conjugating enzyme]-L-cysteine + N(6)-ubiquitinyl-[acceptor protein]-L-lysine.</text>
        <dbReference type="EC" id="2.3.2.27"/>
    </reaction>
</comment>
<keyword evidence="13" id="KW-1185">Reference proteome</keyword>
<evidence type="ECO:0000313" key="13">
    <source>
        <dbReference type="Proteomes" id="UP001353858"/>
    </source>
</evidence>
<keyword evidence="7 10" id="KW-0863">Zinc-finger</keyword>
<evidence type="ECO:0000256" key="5">
    <source>
        <dbReference type="ARBA" id="ARBA00022679"/>
    </source>
</evidence>
<dbReference type="PANTHER" id="PTHR45877:SF2">
    <property type="entry name" value="E3 UBIQUITIN-PROTEIN LIGASE SINA-RELATED"/>
    <property type="match status" value="1"/>
</dbReference>
<keyword evidence="6" id="KW-0479">Metal-binding</keyword>
<dbReference type="InterPro" id="IPR013083">
    <property type="entry name" value="Znf_RING/FYVE/PHD"/>
</dbReference>
<dbReference type="Gene3D" id="3.30.40.10">
    <property type="entry name" value="Zinc/RING finger domain, C3HC4 (zinc finger)"/>
    <property type="match status" value="2"/>
</dbReference>
<dbReference type="GO" id="GO:0061630">
    <property type="term" value="F:ubiquitin protein ligase activity"/>
    <property type="evidence" value="ECO:0007669"/>
    <property type="project" value="UniProtKB-EC"/>
</dbReference>
<accession>A0AAN7SP02</accession>
<dbReference type="GO" id="GO:0043161">
    <property type="term" value="P:proteasome-mediated ubiquitin-dependent protein catabolic process"/>
    <property type="evidence" value="ECO:0007669"/>
    <property type="project" value="TreeGrafter"/>
</dbReference>
<evidence type="ECO:0000256" key="2">
    <source>
        <dbReference type="ARBA" id="ARBA00004906"/>
    </source>
</evidence>
<reference evidence="13" key="1">
    <citation type="submission" date="2023-01" db="EMBL/GenBank/DDBJ databases">
        <title>Key to firefly adult light organ development and bioluminescence: homeobox transcription factors regulate luciferase expression and transportation to peroxisome.</title>
        <authorList>
            <person name="Fu X."/>
        </authorList>
    </citation>
    <scope>NUCLEOTIDE SEQUENCE [LARGE SCALE GENOMIC DNA]</scope>
</reference>
<evidence type="ECO:0000256" key="6">
    <source>
        <dbReference type="ARBA" id="ARBA00022723"/>
    </source>
</evidence>
<dbReference type="GO" id="GO:0008270">
    <property type="term" value="F:zinc ion binding"/>
    <property type="evidence" value="ECO:0007669"/>
    <property type="project" value="UniProtKB-KW"/>
</dbReference>
<sequence length="487" mass="55979">MHEKSLRIPETVLEQLRCSFCNKYLSCSPLRVLPEGSTLCGRCADNDGCRVVVLETILNMFAFPCVFNQRGCQQELRFNEANDHEACCVFRSFPCPLTPDIPCKWTGPSTNFITHFKEKHYSFIWKKSTFKLCVNESSQGTFMCVEANVSFVITFSYNSATKLLRYDVCYCSGKAIDSSYQIQLVNDQDPDCSISLKSRKCLQYCNSQNESCLNLHQYLKNLENPSRIEVVVLLQQKQSVQNIDVSYNVLNSLKCGDCCNYLIPPVYDLDEHIICSDCGRRNPHCVLSNNEKIKTLVEDVRYPCRWRECKDVVKSDKFKLHELKCKYRHYDCFFPTCKTTFKIDSAIEHLESHRAVYMPDGISYKTKFEENNFKHVFTIKDNVLFVIQYSVVEIDGELVHRIALFTSNPNYVMGNVDFEHEHCKLKSRLFLLVSDHNTSVSLNQLPPCFKNDDDLFATVNILGDKAVPTLKDASVPALVSDIKSNQY</sequence>
<dbReference type="GO" id="GO:0005737">
    <property type="term" value="C:cytoplasm"/>
    <property type="evidence" value="ECO:0007669"/>
    <property type="project" value="TreeGrafter"/>
</dbReference>
<name>A0AAN7SP02_9COLE</name>
<evidence type="ECO:0000313" key="12">
    <source>
        <dbReference type="EMBL" id="KAK4874800.1"/>
    </source>
</evidence>
<protein>
    <recommendedName>
        <fullName evidence="4">RING-type E3 ubiquitin transferase</fullName>
        <ecNumber evidence="4">2.3.2.27</ecNumber>
    </recommendedName>
</protein>
<organism evidence="12 13">
    <name type="scientific">Aquatica leii</name>
    <dbReference type="NCBI Taxonomy" id="1421715"/>
    <lineage>
        <taxon>Eukaryota</taxon>
        <taxon>Metazoa</taxon>
        <taxon>Ecdysozoa</taxon>
        <taxon>Arthropoda</taxon>
        <taxon>Hexapoda</taxon>
        <taxon>Insecta</taxon>
        <taxon>Pterygota</taxon>
        <taxon>Neoptera</taxon>
        <taxon>Endopterygota</taxon>
        <taxon>Coleoptera</taxon>
        <taxon>Polyphaga</taxon>
        <taxon>Elateriformia</taxon>
        <taxon>Elateroidea</taxon>
        <taxon>Lampyridae</taxon>
        <taxon>Luciolinae</taxon>
        <taxon>Aquatica</taxon>
    </lineage>
</organism>
<dbReference type="EMBL" id="JARPUR010000006">
    <property type="protein sequence ID" value="KAK4874800.1"/>
    <property type="molecule type" value="Genomic_DNA"/>
</dbReference>
<evidence type="ECO:0000256" key="9">
    <source>
        <dbReference type="ARBA" id="ARBA00022833"/>
    </source>
</evidence>
<dbReference type="FunFam" id="3.30.40.10:FF:000041">
    <property type="entry name" value="E3 ubiquitin-protein ligase SINAT3"/>
    <property type="match status" value="1"/>
</dbReference>